<evidence type="ECO:0000313" key="2">
    <source>
        <dbReference type="EMBL" id="GGD40049.1"/>
    </source>
</evidence>
<dbReference type="Proteomes" id="UP000625780">
    <property type="component" value="Unassembled WGS sequence"/>
</dbReference>
<dbReference type="EMBL" id="BMFH01000001">
    <property type="protein sequence ID" value="GGD40049.1"/>
    <property type="molecule type" value="Genomic_DNA"/>
</dbReference>
<accession>A0ABQ1QRL3</accession>
<protein>
    <recommendedName>
        <fullName evidence="1">NADPH-dependent FMN reductase-like domain-containing protein</fullName>
    </recommendedName>
</protein>
<dbReference type="SUPFAM" id="SSF52218">
    <property type="entry name" value="Flavoproteins"/>
    <property type="match status" value="1"/>
</dbReference>
<dbReference type="Gene3D" id="3.40.50.360">
    <property type="match status" value="1"/>
</dbReference>
<dbReference type="PANTHER" id="PTHR30543:SF21">
    <property type="entry name" value="NAD(P)H-DEPENDENT FMN REDUCTASE LOT6"/>
    <property type="match status" value="1"/>
</dbReference>
<proteinExistence type="predicted"/>
<evidence type="ECO:0000313" key="3">
    <source>
        <dbReference type="Proteomes" id="UP000625780"/>
    </source>
</evidence>
<gene>
    <name evidence="2" type="ORF">GCM10011361_03930</name>
</gene>
<dbReference type="Pfam" id="PF03358">
    <property type="entry name" value="FMN_red"/>
    <property type="match status" value="1"/>
</dbReference>
<feature type="domain" description="NADPH-dependent FMN reductase-like" evidence="1">
    <location>
        <begin position="3"/>
        <end position="133"/>
    </location>
</feature>
<evidence type="ECO:0000259" key="1">
    <source>
        <dbReference type="Pfam" id="PF03358"/>
    </source>
</evidence>
<reference evidence="3" key="1">
    <citation type="journal article" date="2019" name="Int. J. Syst. Evol. Microbiol.">
        <title>The Global Catalogue of Microorganisms (GCM) 10K type strain sequencing project: providing services to taxonomists for standard genome sequencing and annotation.</title>
        <authorList>
            <consortium name="The Broad Institute Genomics Platform"/>
            <consortium name="The Broad Institute Genome Sequencing Center for Infectious Disease"/>
            <person name="Wu L."/>
            <person name="Ma J."/>
        </authorList>
    </citation>
    <scope>NUCLEOTIDE SEQUENCE [LARGE SCALE GENOMIC DNA]</scope>
    <source>
        <strain evidence="3">CGMCC 1.12606</strain>
    </source>
</reference>
<dbReference type="InterPro" id="IPR005025">
    <property type="entry name" value="FMN_Rdtase-like_dom"/>
</dbReference>
<comment type="caution">
    <text evidence="2">The sequence shown here is derived from an EMBL/GenBank/DDBJ whole genome shotgun (WGS) entry which is preliminary data.</text>
</comment>
<dbReference type="RefSeq" id="WP_188369025.1">
    <property type="nucleotide sequence ID" value="NZ_BMFH01000001.1"/>
</dbReference>
<dbReference type="InterPro" id="IPR029039">
    <property type="entry name" value="Flavoprotein-like_sf"/>
</dbReference>
<keyword evidence="3" id="KW-1185">Reference proteome</keyword>
<name>A0ABQ1QRL3_9FLAO</name>
<sequence>MSKILAFAGSNSSTSINFKLVKHTISLIEGHKIQLMDMAEFDLPMFSVDHEKEYGYTNSLAEFRDDIHQAEGLLLSVNEHNGNPSSFFKNLLDWLSRLELNFLDNTKIFLMSTSPGKRGASSSLSVTEKLLPRFGGEIVSTFSLPSFRHNFEIGKGITDQELAGEHQQALDKWLQSL</sequence>
<dbReference type="PANTHER" id="PTHR30543">
    <property type="entry name" value="CHROMATE REDUCTASE"/>
    <property type="match status" value="1"/>
</dbReference>
<dbReference type="InterPro" id="IPR050712">
    <property type="entry name" value="NAD(P)H-dep_reductase"/>
</dbReference>
<organism evidence="2 3">
    <name type="scientific">Muriicola marianensis</name>
    <dbReference type="NCBI Taxonomy" id="1324801"/>
    <lineage>
        <taxon>Bacteria</taxon>
        <taxon>Pseudomonadati</taxon>
        <taxon>Bacteroidota</taxon>
        <taxon>Flavobacteriia</taxon>
        <taxon>Flavobacteriales</taxon>
        <taxon>Flavobacteriaceae</taxon>
        <taxon>Muriicola</taxon>
    </lineage>
</organism>